<name>A0A7Y9FI64_9CELL</name>
<dbReference type="AlphaFoldDB" id="A0A7Y9FI64"/>
<evidence type="ECO:0000313" key="1">
    <source>
        <dbReference type="EMBL" id="NYD87773.1"/>
    </source>
</evidence>
<dbReference type="EMBL" id="JACCBK010000001">
    <property type="protein sequence ID" value="NYD87773.1"/>
    <property type="molecule type" value="Genomic_DNA"/>
</dbReference>
<protein>
    <submittedName>
        <fullName evidence="1">Uncharacterized protein</fullName>
    </submittedName>
</protein>
<sequence>MTAPFASAWAGRLGQPLEHVVQVEAWDTGWSAPVVLDVESGTLTYDETTYPYAQAEMTLRVPPEQDVLNLLDPRRGVQIRVTLGYRAPGAGAETHRVAALVLWSRTVDRPANRVQLVARSAESKVLTWMPVGSESKTFTADDDAGPAIAELIRWAIPGAVVRNDLPRGQQFVTGADTLVVGIGDSVMSAAYDIANRAGDAWVYEDGLGTWVLRERPALAGQAAAVLKVGPGGSITSSSAVLSLEDFANVVVVEYRWYDGEQQTRRGWAQVASGPFSVAAVGRRVYVERREYKGSAAEAQAAARSIVRRTVTRGRALRVESAAAAYWLRPGHTVTVALPSGPQERHLVQAVQFDLAGSGVMNVTTRLPETFTIETGA</sequence>
<accession>A0A7Y9FI64</accession>
<dbReference type="RefSeq" id="WP_140460095.1">
    <property type="nucleotide sequence ID" value="NZ_BAABFI010000010.1"/>
</dbReference>
<proteinExistence type="predicted"/>
<reference evidence="1 2" key="1">
    <citation type="submission" date="2020-07" db="EMBL/GenBank/DDBJ databases">
        <title>Sequencing the genomes of 1000 actinobacteria strains.</title>
        <authorList>
            <person name="Klenk H.-P."/>
        </authorList>
    </citation>
    <scope>NUCLEOTIDE SEQUENCE [LARGE SCALE GENOMIC DNA]</scope>
    <source>
        <strain evidence="1 2">DSM 24482</strain>
    </source>
</reference>
<evidence type="ECO:0000313" key="2">
    <source>
        <dbReference type="Proteomes" id="UP000577956"/>
    </source>
</evidence>
<dbReference type="Proteomes" id="UP000577956">
    <property type="component" value="Unassembled WGS sequence"/>
</dbReference>
<comment type="caution">
    <text evidence="1">The sequence shown here is derived from an EMBL/GenBank/DDBJ whole genome shotgun (WGS) entry which is preliminary data.</text>
</comment>
<organism evidence="1 2">
    <name type="scientific">Cellulomonas oligotrophica</name>
    <dbReference type="NCBI Taxonomy" id="931536"/>
    <lineage>
        <taxon>Bacteria</taxon>
        <taxon>Bacillati</taxon>
        <taxon>Actinomycetota</taxon>
        <taxon>Actinomycetes</taxon>
        <taxon>Micrococcales</taxon>
        <taxon>Cellulomonadaceae</taxon>
        <taxon>Cellulomonas</taxon>
    </lineage>
</organism>
<gene>
    <name evidence="1" type="ORF">BKA21_003322</name>
</gene>